<feature type="region of interest" description="Disordered" evidence="1">
    <location>
        <begin position="298"/>
        <end position="335"/>
    </location>
</feature>
<feature type="region of interest" description="Disordered" evidence="1">
    <location>
        <begin position="261"/>
        <end position="285"/>
    </location>
</feature>
<dbReference type="SMART" id="SM00271">
    <property type="entry name" value="DnaJ"/>
    <property type="match status" value="1"/>
</dbReference>
<dbReference type="Gene3D" id="1.10.287.110">
    <property type="entry name" value="DnaJ domain"/>
    <property type="match status" value="1"/>
</dbReference>
<evidence type="ECO:0000313" key="3">
    <source>
        <dbReference type="EMBL" id="CAE8607319.1"/>
    </source>
</evidence>
<dbReference type="InterPro" id="IPR052276">
    <property type="entry name" value="Diphthamide-biosynth_chaperone"/>
</dbReference>
<feature type="compositionally biased region" description="Polar residues" evidence="1">
    <location>
        <begin position="298"/>
        <end position="315"/>
    </location>
</feature>
<evidence type="ECO:0000313" key="4">
    <source>
        <dbReference type="EMBL" id="CAE8709024.1"/>
    </source>
</evidence>
<feature type="domain" description="J" evidence="2">
    <location>
        <begin position="17"/>
        <end position="78"/>
    </location>
</feature>
<feature type="compositionally biased region" description="Gly residues" evidence="1">
    <location>
        <begin position="139"/>
        <end position="150"/>
    </location>
</feature>
<dbReference type="Pfam" id="PF00226">
    <property type="entry name" value="DnaJ"/>
    <property type="match status" value="1"/>
</dbReference>
<feature type="compositionally biased region" description="Basic and acidic residues" evidence="1">
    <location>
        <begin position="221"/>
        <end position="230"/>
    </location>
</feature>
<evidence type="ECO:0000256" key="1">
    <source>
        <dbReference type="SAM" id="MobiDB-lite"/>
    </source>
</evidence>
<gene>
    <name evidence="3" type="ORF">PGLA1383_LOCUS25254</name>
    <name evidence="4" type="ORF">PGLA2088_LOCUS35230</name>
</gene>
<evidence type="ECO:0000313" key="5">
    <source>
        <dbReference type="Proteomes" id="UP000654075"/>
    </source>
</evidence>
<evidence type="ECO:0000259" key="2">
    <source>
        <dbReference type="PROSITE" id="PS50076"/>
    </source>
</evidence>
<dbReference type="EMBL" id="CAJNNV010021221">
    <property type="protein sequence ID" value="CAE8607319.1"/>
    <property type="molecule type" value="Genomic_DNA"/>
</dbReference>
<dbReference type="CDD" id="cd06257">
    <property type="entry name" value="DnaJ"/>
    <property type="match status" value="1"/>
</dbReference>
<dbReference type="EMBL" id="CAJNNW010031780">
    <property type="protein sequence ID" value="CAE8709024.1"/>
    <property type="molecule type" value="Genomic_DNA"/>
</dbReference>
<organism evidence="3 5">
    <name type="scientific">Polarella glacialis</name>
    <name type="common">Dinoflagellate</name>
    <dbReference type="NCBI Taxonomy" id="89957"/>
    <lineage>
        <taxon>Eukaryota</taxon>
        <taxon>Sar</taxon>
        <taxon>Alveolata</taxon>
        <taxon>Dinophyceae</taxon>
        <taxon>Suessiales</taxon>
        <taxon>Suessiaceae</taxon>
        <taxon>Polarella</taxon>
    </lineage>
</organism>
<proteinExistence type="predicted"/>
<feature type="compositionally biased region" description="Basic and acidic residues" evidence="1">
    <location>
        <begin position="514"/>
        <end position="531"/>
    </location>
</feature>
<feature type="region of interest" description="Disordered" evidence="1">
    <location>
        <begin position="509"/>
        <end position="532"/>
    </location>
</feature>
<dbReference type="PANTHER" id="PTHR44240">
    <property type="entry name" value="DNAJ DOMAIN (PROKARYOTIC HEAT SHOCK PROTEIN)-RELATED"/>
    <property type="match status" value="1"/>
</dbReference>
<feature type="compositionally biased region" description="Low complexity" evidence="1">
    <location>
        <begin position="105"/>
        <end position="116"/>
    </location>
</feature>
<dbReference type="Proteomes" id="UP000626109">
    <property type="component" value="Unassembled WGS sequence"/>
</dbReference>
<feature type="region of interest" description="Disordered" evidence="1">
    <location>
        <begin position="74"/>
        <end position="167"/>
    </location>
</feature>
<accession>A0A813EZL1</accession>
<dbReference type="SUPFAM" id="SSF46565">
    <property type="entry name" value="Chaperone J-domain"/>
    <property type="match status" value="1"/>
</dbReference>
<dbReference type="InterPro" id="IPR001623">
    <property type="entry name" value="DnaJ_domain"/>
</dbReference>
<name>A0A813EZL1_POLGL</name>
<comment type="caution">
    <text evidence="3">The sequence shown here is derived from an EMBL/GenBank/DDBJ whole genome shotgun (WGS) entry which is preliminary data.</text>
</comment>
<dbReference type="PROSITE" id="PS50076">
    <property type="entry name" value="DNAJ_2"/>
    <property type="match status" value="1"/>
</dbReference>
<dbReference type="AlphaFoldDB" id="A0A813EZL1"/>
<dbReference type="InterPro" id="IPR036869">
    <property type="entry name" value="J_dom_sf"/>
</dbReference>
<protein>
    <recommendedName>
        <fullName evidence="2">J domain-containing protein</fullName>
    </recommendedName>
</protein>
<feature type="compositionally biased region" description="Basic and acidic residues" evidence="1">
    <location>
        <begin position="118"/>
        <end position="131"/>
    </location>
</feature>
<keyword evidence="5" id="KW-1185">Reference proteome</keyword>
<feature type="region of interest" description="Disordered" evidence="1">
    <location>
        <begin position="213"/>
        <end position="241"/>
    </location>
</feature>
<dbReference type="PANTHER" id="PTHR44240:SF10">
    <property type="entry name" value="J DOMAIN-CONTAINING PROTEIN"/>
    <property type="match status" value="1"/>
</dbReference>
<feature type="compositionally biased region" description="Low complexity" evidence="1">
    <location>
        <begin position="275"/>
        <end position="285"/>
    </location>
</feature>
<sequence length="614" mass="67413">MGDGGEYRAFLSFCPSDLYEVLQVPPAADFTAIRSAYRRAALQAHPDKGGCAEAFLRVARAFEILSGEETRAAYDRRQRHRQGSASAAAQHPAQVGVDRGRKRTGGPAASSQGPAAKRGPEPKVPDKRCSPKETTAGSSAGGGAEAGGGADKTKSIPRQPGAEGQGHDQRLEGALEWLRALLQSAAPSHRQDMLQSLEAAVRSALLQQMQKVRQGNGLGREASEEAETKHTQSAAQPSPHQLRLREVGNEPSQAVCILGSANSSEGSCSEEDSSSESSTSGESSGLQVRVPVLALCDSDQTPQSTSSAKPSTGNLTAEDGSRPEKGVSGMPSRRHNFSGICGIRQITTQSGRSSYRAHLHFLEIEMYTFYQDRIDVAVEHHITLTEIRRAAFTAAEQRDLREAERSQLIFEASERALQASSLTVNEIRVFLRMRMSEFIGRTPIISSAMSLADAFCWRQRMKVARESGWPAVQEVWIQLLQLKRGHKFDTEQQARIFTEEAWAAAEPIRARRAQRAESKNQDRTTGGDKQPRRYLTLAEKLEQQVCKASRLVARRLRACRAIAAVASASARQAARQTLAAEKRLRKERLKWMRRKDLTTAEMLRGVPEELRKPL</sequence>
<dbReference type="Proteomes" id="UP000654075">
    <property type="component" value="Unassembled WGS sequence"/>
</dbReference>
<dbReference type="OrthoDB" id="445556at2759"/>
<reference evidence="3" key="1">
    <citation type="submission" date="2021-02" db="EMBL/GenBank/DDBJ databases">
        <authorList>
            <person name="Dougan E. K."/>
            <person name="Rhodes N."/>
            <person name="Thang M."/>
            <person name="Chan C."/>
        </authorList>
    </citation>
    <scope>NUCLEOTIDE SEQUENCE</scope>
</reference>